<evidence type="ECO:0000256" key="1">
    <source>
        <dbReference type="ARBA" id="ARBA00007362"/>
    </source>
</evidence>
<feature type="transmembrane region" description="Helical" evidence="2">
    <location>
        <begin position="68"/>
        <end position="88"/>
    </location>
</feature>
<keyword evidence="2" id="KW-0472">Membrane</keyword>
<dbReference type="Pfam" id="PF00892">
    <property type="entry name" value="EamA"/>
    <property type="match status" value="1"/>
</dbReference>
<dbReference type="PANTHER" id="PTHR22911:SF137">
    <property type="entry name" value="SOLUTE CARRIER FAMILY 35 MEMBER G2-RELATED"/>
    <property type="match status" value="1"/>
</dbReference>
<evidence type="ECO:0000313" key="5">
    <source>
        <dbReference type="Proteomes" id="UP000010478"/>
    </source>
</evidence>
<dbReference type="OrthoDB" id="5423007at2"/>
<dbReference type="SUPFAM" id="SSF103481">
    <property type="entry name" value="Multidrug resistance efflux transporter EmrE"/>
    <property type="match status" value="1"/>
</dbReference>
<dbReference type="InterPro" id="IPR037185">
    <property type="entry name" value="EmrE-like"/>
</dbReference>
<gene>
    <name evidence="4" type="ORF">Osc7112_3250</name>
</gene>
<proteinExistence type="inferred from homology"/>
<dbReference type="AlphaFoldDB" id="K9VHR6"/>
<dbReference type="RefSeq" id="WP_015176903.1">
    <property type="nucleotide sequence ID" value="NC_019729.1"/>
</dbReference>
<organism evidence="4 5">
    <name type="scientific">Phormidium nigroviride PCC 7112</name>
    <dbReference type="NCBI Taxonomy" id="179408"/>
    <lineage>
        <taxon>Bacteria</taxon>
        <taxon>Bacillati</taxon>
        <taxon>Cyanobacteriota</taxon>
        <taxon>Cyanophyceae</taxon>
        <taxon>Oscillatoriophycideae</taxon>
        <taxon>Oscillatoriales</taxon>
        <taxon>Oscillatoriaceae</taxon>
        <taxon>Phormidium</taxon>
    </lineage>
</organism>
<feature type="transmembrane region" description="Helical" evidence="2">
    <location>
        <begin position="37"/>
        <end position="56"/>
    </location>
</feature>
<feature type="transmembrane region" description="Helical" evidence="2">
    <location>
        <begin position="122"/>
        <end position="139"/>
    </location>
</feature>
<evidence type="ECO:0000256" key="2">
    <source>
        <dbReference type="SAM" id="Phobius"/>
    </source>
</evidence>
<protein>
    <recommendedName>
        <fullName evidence="3">EamA domain-containing protein</fullName>
    </recommendedName>
</protein>
<name>K9VHR6_9CYAN</name>
<evidence type="ECO:0000313" key="4">
    <source>
        <dbReference type="EMBL" id="AFZ07633.1"/>
    </source>
</evidence>
<keyword evidence="2" id="KW-0812">Transmembrane</keyword>
<keyword evidence="5" id="KW-1185">Reference proteome</keyword>
<dbReference type="eggNOG" id="COG2510">
    <property type="taxonomic scope" value="Bacteria"/>
</dbReference>
<dbReference type="PANTHER" id="PTHR22911">
    <property type="entry name" value="ACYL-MALONYL CONDENSING ENZYME-RELATED"/>
    <property type="match status" value="1"/>
</dbReference>
<dbReference type="GO" id="GO:0016020">
    <property type="term" value="C:membrane"/>
    <property type="evidence" value="ECO:0007669"/>
    <property type="project" value="InterPro"/>
</dbReference>
<dbReference type="InterPro" id="IPR000620">
    <property type="entry name" value="EamA_dom"/>
</dbReference>
<dbReference type="HOGENOM" id="CLU_140953_0_0_3"/>
<keyword evidence="2" id="KW-1133">Transmembrane helix</keyword>
<sequence length="140" mass="15139">MAKVPDWLIYALICSLLYGLWGFFGNLATKYIDYQTAFVYEAIGAILMTLFILVQTNSFSFEGDVRGILFAVLVGVCGTVASLVFFIALGKGEVANVVSVTSIYPLITIVLSALFLKEAITLPQMLAVLLAIIAVILSAY</sequence>
<evidence type="ECO:0000259" key="3">
    <source>
        <dbReference type="Pfam" id="PF00892"/>
    </source>
</evidence>
<reference evidence="4 5" key="1">
    <citation type="submission" date="2012-05" db="EMBL/GenBank/DDBJ databases">
        <title>Finished chromosome of genome of Oscillatoria sp. PCC 7112.</title>
        <authorList>
            <consortium name="US DOE Joint Genome Institute"/>
            <person name="Gugger M."/>
            <person name="Coursin T."/>
            <person name="Rippka R."/>
            <person name="Tandeau De Marsac N."/>
            <person name="Huntemann M."/>
            <person name="Wei C.-L."/>
            <person name="Han J."/>
            <person name="Detter J.C."/>
            <person name="Han C."/>
            <person name="Tapia R."/>
            <person name="Davenport K."/>
            <person name="Daligault H."/>
            <person name="Erkkila T."/>
            <person name="Gu W."/>
            <person name="Munk A.C.C."/>
            <person name="Teshima H."/>
            <person name="Xu Y."/>
            <person name="Chain P."/>
            <person name="Chen A."/>
            <person name="Krypides N."/>
            <person name="Mavromatis K."/>
            <person name="Markowitz V."/>
            <person name="Szeto E."/>
            <person name="Ivanova N."/>
            <person name="Mikhailova N."/>
            <person name="Ovchinnikova G."/>
            <person name="Pagani I."/>
            <person name="Pati A."/>
            <person name="Goodwin L."/>
            <person name="Peters L."/>
            <person name="Pitluck S."/>
            <person name="Woyke T."/>
            <person name="Kerfeld C."/>
        </authorList>
    </citation>
    <scope>NUCLEOTIDE SEQUENCE [LARGE SCALE GENOMIC DNA]</scope>
    <source>
        <strain evidence="4 5">PCC 7112</strain>
    </source>
</reference>
<dbReference type="EMBL" id="CP003614">
    <property type="protein sequence ID" value="AFZ07633.1"/>
    <property type="molecule type" value="Genomic_DNA"/>
</dbReference>
<comment type="similarity">
    <text evidence="1">Belongs to the EamA transporter family.</text>
</comment>
<feature type="transmembrane region" description="Helical" evidence="2">
    <location>
        <begin position="94"/>
        <end position="115"/>
    </location>
</feature>
<accession>K9VHR6</accession>
<dbReference type="Gene3D" id="1.10.3730.20">
    <property type="match status" value="1"/>
</dbReference>
<dbReference type="KEGG" id="oni:Osc7112_3250"/>
<dbReference type="Proteomes" id="UP000010478">
    <property type="component" value="Chromosome"/>
</dbReference>
<feature type="domain" description="EamA" evidence="3">
    <location>
        <begin position="7"/>
        <end position="138"/>
    </location>
</feature>
<dbReference type="STRING" id="179408.Osc7112_3250"/>
<feature type="transmembrane region" description="Helical" evidence="2">
    <location>
        <begin position="7"/>
        <end position="25"/>
    </location>
</feature>